<dbReference type="EMBL" id="FQXM01000011">
    <property type="protein sequence ID" value="SHH73620.1"/>
    <property type="molecule type" value="Genomic_DNA"/>
</dbReference>
<dbReference type="OrthoDB" id="279611at2"/>
<dbReference type="PANTHER" id="PTHR42693">
    <property type="entry name" value="ARYLSULFATASE FAMILY MEMBER"/>
    <property type="match status" value="1"/>
</dbReference>
<comment type="similarity">
    <text evidence="1">Belongs to the sulfatase family.</text>
</comment>
<dbReference type="CDD" id="cd16027">
    <property type="entry name" value="SGSH"/>
    <property type="match status" value="1"/>
</dbReference>
<reference evidence="4 5" key="1">
    <citation type="submission" date="2016-11" db="EMBL/GenBank/DDBJ databases">
        <authorList>
            <person name="Jaros S."/>
            <person name="Januszkiewicz K."/>
            <person name="Wedrychowicz H."/>
        </authorList>
    </citation>
    <scope>NUCLEOTIDE SEQUENCE [LARGE SCALE GENOMIC DNA]</scope>
    <source>
        <strain evidence="4 5">DSM 8605</strain>
    </source>
</reference>
<dbReference type="GO" id="GO:0004065">
    <property type="term" value="F:arylsulfatase activity"/>
    <property type="evidence" value="ECO:0007669"/>
    <property type="project" value="TreeGrafter"/>
</dbReference>
<name>A0A1M5VEF1_9CLOT</name>
<dbReference type="STRING" id="1121316.SAMN02745207_02250"/>
<evidence type="ECO:0000313" key="5">
    <source>
        <dbReference type="Proteomes" id="UP000184447"/>
    </source>
</evidence>
<dbReference type="InterPro" id="IPR000917">
    <property type="entry name" value="Sulfatase_N"/>
</dbReference>
<organism evidence="4 5">
    <name type="scientific">Clostridium grantii DSM 8605</name>
    <dbReference type="NCBI Taxonomy" id="1121316"/>
    <lineage>
        <taxon>Bacteria</taxon>
        <taxon>Bacillati</taxon>
        <taxon>Bacillota</taxon>
        <taxon>Clostridia</taxon>
        <taxon>Eubacteriales</taxon>
        <taxon>Clostridiaceae</taxon>
        <taxon>Clostridium</taxon>
    </lineage>
</organism>
<feature type="domain" description="Sulfatase N-terminal" evidence="3">
    <location>
        <begin position="4"/>
        <end position="304"/>
    </location>
</feature>
<dbReference type="Proteomes" id="UP000184447">
    <property type="component" value="Unassembled WGS sequence"/>
</dbReference>
<dbReference type="Gene3D" id="3.40.720.10">
    <property type="entry name" value="Alkaline Phosphatase, subunit A"/>
    <property type="match status" value="1"/>
</dbReference>
<dbReference type="InterPro" id="IPR016024">
    <property type="entry name" value="ARM-type_fold"/>
</dbReference>
<keyword evidence="5" id="KW-1185">Reference proteome</keyword>
<proteinExistence type="inferred from homology"/>
<evidence type="ECO:0000259" key="3">
    <source>
        <dbReference type="Pfam" id="PF00884"/>
    </source>
</evidence>
<keyword evidence="2" id="KW-0378">Hydrolase</keyword>
<evidence type="ECO:0000256" key="1">
    <source>
        <dbReference type="ARBA" id="ARBA00008779"/>
    </source>
</evidence>
<protein>
    <submittedName>
        <fullName evidence="4">Uncharacterized sulfatase</fullName>
    </submittedName>
</protein>
<dbReference type="SUPFAM" id="SSF48371">
    <property type="entry name" value="ARM repeat"/>
    <property type="match status" value="1"/>
</dbReference>
<evidence type="ECO:0000256" key="2">
    <source>
        <dbReference type="ARBA" id="ARBA00022801"/>
    </source>
</evidence>
<sequence length="659" mass="76185">MRQPNILWLIAEDMCPNLGCYKDVDAITPNLDQLASEGLRYDLVTSCGPVCSAARTTLALGMFPPSVGTGNHRSHVKLPSNIKLFAQYMQEAGYFTAINKTDYNFQVEYDNHGMKGWDIEFDAKYFEDSADVPAAIQRAWKNRDDKPFFFMNTFAVTHQSKYGFPNKPEKHREMFIPRTKPKDYRDRNKLHIPAYHPDNKDTREIWGQYHECVTAMDRMVGETIEHLKTDGLYEDTIIFFFGDNGMGIPSGKFNMWNEGTDVPLIVRVPDKYRHLTTVYDIGAVSHRAVTFIDFAPTALKLAGAEIPNYMQGESFLNPDSDKVPNVNFSYRNRIDSSCELVRSVRNQQYLYIRNFYPQKGWRYSPYIAISSPYFMASWDKEVGECQDDIRTYNRLKAFNMSKKPIEELYDLVNDKDQMNNLAYKQEYNEQLLFMRQEVHINMIDLTDGGLIPEQVLKKMAAATTAYEVIHNKELYPLKNILDICNKMLDEEVKAEDYYTYLHADNPIIRYWGVQGIYAVGIYDRIIASKLKELLKDESVAVSLAAAETIIALTLDETDIVQAKEVLIDCLNCETDVLIPLETIDCMDRLGESVKDLIPFTKRLLNMKAISQEKDADRYLHAVYSMSKLYAEKMGVPHEYNDNDIKFNERLYEFRRLNSL</sequence>
<dbReference type="InterPro" id="IPR050738">
    <property type="entry name" value="Sulfatase"/>
</dbReference>
<dbReference type="AlphaFoldDB" id="A0A1M5VEF1"/>
<dbReference type="Pfam" id="PF00884">
    <property type="entry name" value="Sulfatase"/>
    <property type="match status" value="1"/>
</dbReference>
<dbReference type="InterPro" id="IPR017850">
    <property type="entry name" value="Alkaline_phosphatase_core_sf"/>
</dbReference>
<gene>
    <name evidence="4" type="ORF">SAMN02745207_02250</name>
</gene>
<dbReference type="PANTHER" id="PTHR42693:SF53">
    <property type="entry name" value="ENDO-4-O-SULFATASE"/>
    <property type="match status" value="1"/>
</dbReference>
<evidence type="ECO:0000313" key="4">
    <source>
        <dbReference type="EMBL" id="SHH73620.1"/>
    </source>
</evidence>
<dbReference type="SUPFAM" id="SSF53649">
    <property type="entry name" value="Alkaline phosphatase-like"/>
    <property type="match status" value="1"/>
</dbReference>
<accession>A0A1M5VEF1</accession>
<dbReference type="RefSeq" id="WP_073338528.1">
    <property type="nucleotide sequence ID" value="NZ_FQXM01000011.1"/>
</dbReference>